<dbReference type="AlphaFoldDB" id="K2KWI5"/>
<dbReference type="RefSeq" id="WP_008487227.1">
    <property type="nucleotide sequence ID" value="NZ_AMRG01000002.1"/>
</dbReference>
<dbReference type="InterPro" id="IPR011330">
    <property type="entry name" value="Glyco_hydro/deAcase_b/a-brl"/>
</dbReference>
<dbReference type="eggNOG" id="COG1540">
    <property type="taxonomic scope" value="Bacteria"/>
</dbReference>
<sequence length="250" mass="27421">MSHLRLNCDLGESFGAWQKGDDAAVMPFIDQANIACGFHASDPVTMMQTVALAKQYQVSIGAHPSYPDLVGFGRRSMACSTAEIRALVTYQIGALAAVCRVHDSAVSYVKPHGALYNDMIADSEVFQAVCAAVAAYDADLPLMVMATEANDKWRALAKPYGLTLWFEGFADRAYDDNGRLRARRQAGAVYQHRADILTQAERFAQRQPIVSYQGRELSIEIDSLCVHGDNAESLATVKAIRQRLQQLTTS</sequence>
<dbReference type="PATRIC" id="fig|740709.3.peg.264"/>
<evidence type="ECO:0000313" key="2">
    <source>
        <dbReference type="Proteomes" id="UP000014115"/>
    </source>
</evidence>
<dbReference type="NCBIfam" id="NF003814">
    <property type="entry name" value="PRK05406.1-3"/>
    <property type="match status" value="1"/>
</dbReference>
<dbReference type="EMBL" id="AMRG01000002">
    <property type="protein sequence ID" value="EKE86839.1"/>
    <property type="molecule type" value="Genomic_DNA"/>
</dbReference>
<dbReference type="STRING" id="740709.A10D4_01317"/>
<dbReference type="PANTHER" id="PTHR30292">
    <property type="entry name" value="UNCHARACTERIZED PROTEIN YBGL-RELATED"/>
    <property type="match status" value="1"/>
</dbReference>
<comment type="caution">
    <text evidence="1">The sequence shown here is derived from an EMBL/GenBank/DDBJ whole genome shotgun (WGS) entry which is preliminary data.</text>
</comment>
<accession>K2KWI5</accession>
<dbReference type="GO" id="GO:0005975">
    <property type="term" value="P:carbohydrate metabolic process"/>
    <property type="evidence" value="ECO:0007669"/>
    <property type="project" value="InterPro"/>
</dbReference>
<evidence type="ECO:0000313" key="1">
    <source>
        <dbReference type="EMBL" id="EKE86839.1"/>
    </source>
</evidence>
<name>K2KWI5_9GAMM</name>
<dbReference type="InterPro" id="IPR005501">
    <property type="entry name" value="LamB/YcsF/PxpA-like"/>
</dbReference>
<dbReference type="PANTHER" id="PTHR30292:SF0">
    <property type="entry name" value="5-OXOPROLINASE SUBUNIT A"/>
    <property type="match status" value="1"/>
</dbReference>
<dbReference type="Gene3D" id="3.20.20.370">
    <property type="entry name" value="Glycoside hydrolase/deacetylase"/>
    <property type="match status" value="1"/>
</dbReference>
<organism evidence="1 2">
    <name type="scientific">Idiomarina xiamenensis 10-D-4</name>
    <dbReference type="NCBI Taxonomy" id="740709"/>
    <lineage>
        <taxon>Bacteria</taxon>
        <taxon>Pseudomonadati</taxon>
        <taxon>Pseudomonadota</taxon>
        <taxon>Gammaproteobacteria</taxon>
        <taxon>Alteromonadales</taxon>
        <taxon>Idiomarinaceae</taxon>
        <taxon>Idiomarina</taxon>
    </lineage>
</organism>
<protein>
    <submittedName>
        <fullName evidence="1">LamB/YcsF family protein</fullName>
    </submittedName>
</protein>
<dbReference type="NCBIfam" id="NF003816">
    <property type="entry name" value="PRK05406.1-5"/>
    <property type="match status" value="1"/>
</dbReference>
<proteinExistence type="predicted"/>
<gene>
    <name evidence="1" type="ORF">A10D4_01317</name>
</gene>
<dbReference type="OrthoDB" id="9773478at2"/>
<reference evidence="1 2" key="1">
    <citation type="journal article" date="2012" name="J. Bacteriol.">
        <title>Genome Sequence of Idiomarina xiamenensis Type Strain 10-D-4.</title>
        <authorList>
            <person name="Lai Q."/>
            <person name="Wang L."/>
            <person name="Wang W."/>
            <person name="Shao Z."/>
        </authorList>
    </citation>
    <scope>NUCLEOTIDE SEQUENCE [LARGE SCALE GENOMIC DNA]</scope>
    <source>
        <strain evidence="1 2">10-D-4</strain>
    </source>
</reference>
<dbReference type="Pfam" id="PF03746">
    <property type="entry name" value="LamB_YcsF"/>
    <property type="match status" value="1"/>
</dbReference>
<dbReference type="SUPFAM" id="SSF88713">
    <property type="entry name" value="Glycoside hydrolase/deacetylase"/>
    <property type="match status" value="1"/>
</dbReference>
<dbReference type="Proteomes" id="UP000014115">
    <property type="component" value="Unassembled WGS sequence"/>
</dbReference>
<keyword evidence="2" id="KW-1185">Reference proteome</keyword>
<dbReference type="CDD" id="cd10787">
    <property type="entry name" value="LamB_YcsF_like"/>
    <property type="match status" value="1"/>
</dbReference>